<keyword evidence="2" id="KW-0614">Plasmid</keyword>
<dbReference type="AlphaFoldDB" id="F0RPZ2"/>
<dbReference type="RefSeq" id="WP_013622926.1">
    <property type="nucleotide sequence ID" value="NC_015169.1"/>
</dbReference>
<keyword evidence="3" id="KW-1185">Reference proteome</keyword>
<keyword evidence="1" id="KW-0663">Pyridoxal phosphate</keyword>
<protein>
    <submittedName>
        <fullName evidence="2">DegT/DnrJ/EryC1/StrS aminotransferase</fullName>
    </submittedName>
</protein>
<dbReference type="EMBL" id="CP002537">
    <property type="protein sequence ID" value="ADY27194.1"/>
    <property type="molecule type" value="Genomic_DNA"/>
</dbReference>
<proteinExistence type="inferred from homology"/>
<keyword evidence="2" id="KW-0808">Transferase</keyword>
<dbReference type="GO" id="GO:0008483">
    <property type="term" value="F:transaminase activity"/>
    <property type="evidence" value="ECO:0007669"/>
    <property type="project" value="UniProtKB-KW"/>
</dbReference>
<sequence length="320" mass="35515">MTQTITKTATDPATQRLPTLFYRSAREGMQDFLNQPSVLPDPAAGVLLPAFIGWSPREGSGVFDPVRNLAVRAGFYDLNPDLTVDLAKLEAELQKGYRVLVLIHYYGRTESKLREVRELADRYGALLVEDLAHGFYSALLGGVAGSLGDINLYSLHKMFPTPDAQGGMIAYRNQSLLDGQQETAPELARFILNYDWAAIGAARRRNAGQILDALRELPECGQDFELLWPEIAAGDVPQTLPIRILRGNRDHIYHAMNEDGYGMVSLYHTLIEPVRGDFAEMVALSKSVINFPVHQDLDPVHIPDMLASFQKALHASKEQA</sequence>
<dbReference type="GO" id="GO:0000271">
    <property type="term" value="P:polysaccharide biosynthetic process"/>
    <property type="evidence" value="ECO:0007669"/>
    <property type="project" value="TreeGrafter"/>
</dbReference>
<evidence type="ECO:0000313" key="3">
    <source>
        <dbReference type="Proteomes" id="UP000007718"/>
    </source>
</evidence>
<dbReference type="OrthoDB" id="1117639at2"/>
<geneLocation type="plasmid" evidence="2 3">
    <name>pDEIPR01</name>
</geneLocation>
<dbReference type="Proteomes" id="UP000007718">
    <property type="component" value="Plasmid pDEIPR01"/>
</dbReference>
<reference evidence="2 3" key="1">
    <citation type="submission" date="2011-02" db="EMBL/GenBank/DDBJ databases">
        <title>The complete sequence of plasmid1 of Deinococcus proteolyticus DSM 20540.</title>
        <authorList>
            <consortium name="US DOE Joint Genome Institute (JGI-PGF)"/>
            <person name="Lucas S."/>
            <person name="Copeland A."/>
            <person name="Lapidus A."/>
            <person name="Bruce D."/>
            <person name="Goodwin L."/>
            <person name="Pitluck S."/>
            <person name="Kyrpides N."/>
            <person name="Mavromatis K."/>
            <person name="Pagani I."/>
            <person name="Ivanova N."/>
            <person name="Ovchinnikova G."/>
            <person name="Zeytun A."/>
            <person name="Detter J.C."/>
            <person name="Han C."/>
            <person name="Land M."/>
            <person name="Hauser L."/>
            <person name="Markowitz V."/>
            <person name="Cheng J.-F."/>
            <person name="Hugenholtz P."/>
            <person name="Woyke T."/>
            <person name="Wu D."/>
            <person name="Pukall R."/>
            <person name="Steenblock K."/>
            <person name="Brambilla E."/>
            <person name="Klenk H.-P."/>
            <person name="Eisen J.A."/>
        </authorList>
    </citation>
    <scope>NUCLEOTIDE SEQUENCE [LARGE SCALE GENOMIC DNA]</scope>
    <source>
        <strain evidence="3">ATCC 35074 / DSM 20540 / JCM 6276 / NBRC 101906 / NCIMB 13154 / VKM Ac-1939 / CCM 2703 / MRP</strain>
        <plasmid evidence="3">Plasmid pDEIPR01</plasmid>
    </source>
</reference>
<dbReference type="Gene3D" id="3.40.640.10">
    <property type="entry name" value="Type I PLP-dependent aspartate aminotransferase-like (Major domain)"/>
    <property type="match status" value="1"/>
</dbReference>
<dbReference type="KEGG" id="dpt:Deipr_2063"/>
<dbReference type="HOGENOM" id="CLU_870829_0_0_0"/>
<accession>F0RPZ2</accession>
<dbReference type="Pfam" id="PF01041">
    <property type="entry name" value="DegT_DnrJ_EryC1"/>
    <property type="match status" value="1"/>
</dbReference>
<evidence type="ECO:0000313" key="2">
    <source>
        <dbReference type="EMBL" id="ADY27194.1"/>
    </source>
</evidence>
<dbReference type="Gene3D" id="3.90.1150.10">
    <property type="entry name" value="Aspartate Aminotransferase, domain 1"/>
    <property type="match status" value="1"/>
</dbReference>
<dbReference type="InterPro" id="IPR015421">
    <property type="entry name" value="PyrdxlP-dep_Trfase_major"/>
</dbReference>
<evidence type="ECO:0000256" key="1">
    <source>
        <dbReference type="RuleBase" id="RU004508"/>
    </source>
</evidence>
<dbReference type="GO" id="GO:0030170">
    <property type="term" value="F:pyridoxal phosphate binding"/>
    <property type="evidence" value="ECO:0007669"/>
    <property type="project" value="TreeGrafter"/>
</dbReference>
<dbReference type="InterPro" id="IPR015424">
    <property type="entry name" value="PyrdxlP-dep_Trfase"/>
</dbReference>
<dbReference type="SUPFAM" id="SSF53383">
    <property type="entry name" value="PLP-dependent transferases"/>
    <property type="match status" value="1"/>
</dbReference>
<gene>
    <name evidence="2" type="ordered locus">Deipr_2063</name>
</gene>
<dbReference type="InterPro" id="IPR015422">
    <property type="entry name" value="PyrdxlP-dep_Trfase_small"/>
</dbReference>
<comment type="similarity">
    <text evidence="1">Belongs to the DegT/DnrJ/EryC1 family.</text>
</comment>
<dbReference type="PANTHER" id="PTHR30244">
    <property type="entry name" value="TRANSAMINASE"/>
    <property type="match status" value="1"/>
</dbReference>
<dbReference type="InterPro" id="IPR000653">
    <property type="entry name" value="DegT/StrS_aminotransferase"/>
</dbReference>
<dbReference type="PANTHER" id="PTHR30244:SF42">
    <property type="entry name" value="UDP-2-ACETAMIDO-2-DEOXY-3-OXO-D-GLUCURONATE AMINOTRANSFERASE"/>
    <property type="match status" value="1"/>
</dbReference>
<keyword evidence="2" id="KW-0032">Aminotransferase</keyword>
<name>F0RPZ2_DEIPM</name>
<organism evidence="2 3">
    <name type="scientific">Deinococcus proteolyticus (strain ATCC 35074 / DSM 20540 / JCM 6276 / NBRC 101906 / NCIMB 13154 / VKM Ac-1939 / CCM 2703 / MRP)</name>
    <dbReference type="NCBI Taxonomy" id="693977"/>
    <lineage>
        <taxon>Bacteria</taxon>
        <taxon>Thermotogati</taxon>
        <taxon>Deinococcota</taxon>
        <taxon>Deinococci</taxon>
        <taxon>Deinococcales</taxon>
        <taxon>Deinococcaceae</taxon>
        <taxon>Deinococcus</taxon>
    </lineage>
</organism>